<proteinExistence type="inferred from homology"/>
<evidence type="ECO:0000256" key="1">
    <source>
        <dbReference type="ARBA" id="ARBA00009902"/>
    </source>
</evidence>
<evidence type="ECO:0000256" key="2">
    <source>
        <dbReference type="ARBA" id="ARBA00022801"/>
    </source>
</evidence>
<name>A0ABT2IBS2_9FLAO</name>
<dbReference type="PROSITE" id="PS00609">
    <property type="entry name" value="GLYCOSYL_HYDROL_F32"/>
    <property type="match status" value="1"/>
</dbReference>
<accession>A0ABT2IBS2</accession>
<comment type="caution">
    <text evidence="7">The sequence shown here is derived from an EMBL/GenBank/DDBJ whole genome shotgun (WGS) entry which is preliminary data.</text>
</comment>
<evidence type="ECO:0000256" key="4">
    <source>
        <dbReference type="RuleBase" id="RU362110"/>
    </source>
</evidence>
<dbReference type="InterPro" id="IPR013189">
    <property type="entry name" value="Glyco_hydro_32_C"/>
</dbReference>
<dbReference type="Pfam" id="PF00251">
    <property type="entry name" value="Glyco_hydro_32N"/>
    <property type="match status" value="1"/>
</dbReference>
<dbReference type="Gene3D" id="2.115.10.20">
    <property type="entry name" value="Glycosyl hydrolase domain, family 43"/>
    <property type="match status" value="1"/>
</dbReference>
<dbReference type="EMBL" id="JANZQH010000001">
    <property type="protein sequence ID" value="MCT2406080.1"/>
    <property type="molecule type" value="Genomic_DNA"/>
</dbReference>
<dbReference type="InterPro" id="IPR013320">
    <property type="entry name" value="ConA-like_dom_sf"/>
</dbReference>
<evidence type="ECO:0000313" key="7">
    <source>
        <dbReference type="EMBL" id="MCT2406080.1"/>
    </source>
</evidence>
<dbReference type="Pfam" id="PF08244">
    <property type="entry name" value="Glyco_hydro_32C"/>
    <property type="match status" value="1"/>
</dbReference>
<comment type="similarity">
    <text evidence="1 4">Belongs to the glycosyl hydrolase 32 family.</text>
</comment>
<keyword evidence="3 4" id="KW-0326">Glycosidase</keyword>
<reference evidence="7" key="1">
    <citation type="submission" date="2022-08" db="EMBL/GenBank/DDBJ databases">
        <title>Chryseobacterium antibioticum,isolated from the rhizosphere soil of Pyrola in Tibet.</title>
        <authorList>
            <person name="Kan Y."/>
        </authorList>
    </citation>
    <scope>NUCLEOTIDE SEQUENCE</scope>
    <source>
        <strain evidence="7">Pc2-12</strain>
    </source>
</reference>
<dbReference type="CDD" id="cd18622">
    <property type="entry name" value="GH32_Inu-like"/>
    <property type="match status" value="1"/>
</dbReference>
<feature type="domain" description="Glycosyl hydrolase family 32 C-terminal" evidence="6">
    <location>
        <begin position="367"/>
        <end position="508"/>
    </location>
</feature>
<evidence type="ECO:0000256" key="3">
    <source>
        <dbReference type="ARBA" id="ARBA00023295"/>
    </source>
</evidence>
<dbReference type="SUPFAM" id="SSF49899">
    <property type="entry name" value="Concanavalin A-like lectins/glucanases"/>
    <property type="match status" value="1"/>
</dbReference>
<dbReference type="PANTHER" id="PTHR42800">
    <property type="entry name" value="EXOINULINASE INUD (AFU_ORTHOLOGUE AFUA_5G00480)"/>
    <property type="match status" value="1"/>
</dbReference>
<sequence>MKMVKYTILTIAAALMYTCKGQAVNAQSKEDQRYRPNYHFTPKSGWMNDPNGMFYLNGTYHLFFQHYPDSNKWGPMHWGHATSKDLIRWEEQPIALFPDQLGYIFSGSAVVDTNNTSGLGDGKNVPIVAIFTYHDIAKEKANQVDVESQGIAYSLDKGKTWVKYSNNPVLRNPGIRDFRDPKVFWDQQSQQWIMTLAAQDRAHFYGSKNLKDWSLLSEFGKEIGAHGGVWECPDLFPVKIKGTNEQKWALIISINPGGPNGGSVAQYFIGDFDGKTFTMDPHFTQQLAREKAVWLDWGKDNYAPVTWDNAPEGKRLMIGWMSNWDYAQDVPTEKWRSATTIAREITLTKNEEGYKLRSMPVSQLSKYRGKSISKNKVLAKEMLLVKKDELNLAQSAMTINLKDLKEDTYTFTASNALGEKISFGINNKDHYLFIDRQNSGKTNFGNNFSTKISKAQLSKSYSEVSFNILLDKTSLEIFFNNGEEVMTEIFFPTKPYTALSVSSDARGTSVSMEGHQLNIK</sequence>
<evidence type="ECO:0000313" key="8">
    <source>
        <dbReference type="Proteomes" id="UP001142057"/>
    </source>
</evidence>
<protein>
    <submittedName>
        <fullName evidence="7">Glycoside hydrolase family 32 protein</fullName>
    </submittedName>
</protein>
<dbReference type="InterPro" id="IPR013148">
    <property type="entry name" value="Glyco_hydro_32_N"/>
</dbReference>
<keyword evidence="2 4" id="KW-0378">Hydrolase</keyword>
<dbReference type="Gene3D" id="2.60.120.560">
    <property type="entry name" value="Exo-inulinase, domain 1"/>
    <property type="match status" value="1"/>
</dbReference>
<dbReference type="GO" id="GO:0016787">
    <property type="term" value="F:hydrolase activity"/>
    <property type="evidence" value="ECO:0007669"/>
    <property type="project" value="UniProtKB-KW"/>
</dbReference>
<dbReference type="InterPro" id="IPR018053">
    <property type="entry name" value="Glyco_hydro_32_AS"/>
</dbReference>
<dbReference type="SUPFAM" id="SSF75005">
    <property type="entry name" value="Arabinanase/levansucrase/invertase"/>
    <property type="match status" value="1"/>
</dbReference>
<dbReference type="RefSeq" id="WP_259826657.1">
    <property type="nucleotide sequence ID" value="NZ_JANZQH010000001.1"/>
</dbReference>
<organism evidence="7 8">
    <name type="scientific">Chryseobacterium pyrolae</name>
    <dbReference type="NCBI Taxonomy" id="2987481"/>
    <lineage>
        <taxon>Bacteria</taxon>
        <taxon>Pseudomonadati</taxon>
        <taxon>Bacteroidota</taxon>
        <taxon>Flavobacteriia</taxon>
        <taxon>Flavobacteriales</taxon>
        <taxon>Weeksellaceae</taxon>
        <taxon>Chryseobacterium group</taxon>
        <taxon>Chryseobacterium</taxon>
    </lineage>
</organism>
<evidence type="ECO:0000259" key="6">
    <source>
        <dbReference type="Pfam" id="PF08244"/>
    </source>
</evidence>
<dbReference type="PANTHER" id="PTHR42800:SF1">
    <property type="entry name" value="EXOINULINASE INUD (AFU_ORTHOLOGUE AFUA_5G00480)"/>
    <property type="match status" value="1"/>
</dbReference>
<dbReference type="InterPro" id="IPR001362">
    <property type="entry name" value="Glyco_hydro_32"/>
</dbReference>
<evidence type="ECO:0000259" key="5">
    <source>
        <dbReference type="Pfam" id="PF00251"/>
    </source>
</evidence>
<dbReference type="InterPro" id="IPR023296">
    <property type="entry name" value="Glyco_hydro_beta-prop_sf"/>
</dbReference>
<gene>
    <name evidence="7" type="ORF">NZD88_00750</name>
</gene>
<dbReference type="Proteomes" id="UP001142057">
    <property type="component" value="Unassembled WGS sequence"/>
</dbReference>
<keyword evidence="8" id="KW-1185">Reference proteome</keyword>
<feature type="domain" description="Glycosyl hydrolase family 32 N-terminal" evidence="5">
    <location>
        <begin position="39"/>
        <end position="359"/>
    </location>
</feature>
<dbReference type="SMART" id="SM00640">
    <property type="entry name" value="Glyco_32"/>
    <property type="match status" value="1"/>
</dbReference>